<accession>A0A9D4I4A0</accession>
<keyword evidence="3" id="KW-1185">Reference proteome</keyword>
<evidence type="ECO:0000256" key="1">
    <source>
        <dbReference type="SAM" id="MobiDB-lite"/>
    </source>
</evidence>
<evidence type="ECO:0000313" key="2">
    <source>
        <dbReference type="EMBL" id="KAH3747655.1"/>
    </source>
</evidence>
<proteinExistence type="predicted"/>
<dbReference type="AlphaFoldDB" id="A0A9D4I4A0"/>
<feature type="compositionally biased region" description="Acidic residues" evidence="1">
    <location>
        <begin position="112"/>
        <end position="132"/>
    </location>
</feature>
<comment type="caution">
    <text evidence="2">The sequence shown here is derived from an EMBL/GenBank/DDBJ whole genome shotgun (WGS) entry which is preliminary data.</text>
</comment>
<reference evidence="2" key="2">
    <citation type="submission" date="2020-11" db="EMBL/GenBank/DDBJ databases">
        <authorList>
            <person name="McCartney M.A."/>
            <person name="Auch B."/>
            <person name="Kono T."/>
            <person name="Mallez S."/>
            <person name="Becker A."/>
            <person name="Gohl D.M."/>
            <person name="Silverstein K.A.T."/>
            <person name="Koren S."/>
            <person name="Bechman K.B."/>
            <person name="Herman A."/>
            <person name="Abrahante J.E."/>
            <person name="Garbe J."/>
        </authorList>
    </citation>
    <scope>NUCLEOTIDE SEQUENCE</scope>
    <source>
        <strain evidence="2">Duluth1</strain>
        <tissue evidence="2">Whole animal</tissue>
    </source>
</reference>
<organism evidence="2 3">
    <name type="scientific">Dreissena polymorpha</name>
    <name type="common">Zebra mussel</name>
    <name type="synonym">Mytilus polymorpha</name>
    <dbReference type="NCBI Taxonomy" id="45954"/>
    <lineage>
        <taxon>Eukaryota</taxon>
        <taxon>Metazoa</taxon>
        <taxon>Spiralia</taxon>
        <taxon>Lophotrochozoa</taxon>
        <taxon>Mollusca</taxon>
        <taxon>Bivalvia</taxon>
        <taxon>Autobranchia</taxon>
        <taxon>Heteroconchia</taxon>
        <taxon>Euheterodonta</taxon>
        <taxon>Imparidentia</taxon>
        <taxon>Neoheterodontei</taxon>
        <taxon>Myida</taxon>
        <taxon>Dreissenoidea</taxon>
        <taxon>Dreissenidae</taxon>
        <taxon>Dreissena</taxon>
    </lineage>
</organism>
<dbReference type="EMBL" id="JAIWYP010000010">
    <property type="protein sequence ID" value="KAH3747655.1"/>
    <property type="molecule type" value="Genomic_DNA"/>
</dbReference>
<dbReference type="Proteomes" id="UP000828390">
    <property type="component" value="Unassembled WGS sequence"/>
</dbReference>
<reference evidence="2" key="1">
    <citation type="journal article" date="2019" name="bioRxiv">
        <title>The Genome of the Zebra Mussel, Dreissena polymorpha: A Resource for Invasive Species Research.</title>
        <authorList>
            <person name="McCartney M.A."/>
            <person name="Auch B."/>
            <person name="Kono T."/>
            <person name="Mallez S."/>
            <person name="Zhang Y."/>
            <person name="Obille A."/>
            <person name="Becker A."/>
            <person name="Abrahante J.E."/>
            <person name="Garbe J."/>
            <person name="Badalamenti J.P."/>
            <person name="Herman A."/>
            <person name="Mangelson H."/>
            <person name="Liachko I."/>
            <person name="Sullivan S."/>
            <person name="Sone E.D."/>
            <person name="Koren S."/>
            <person name="Silverstein K.A.T."/>
            <person name="Beckman K.B."/>
            <person name="Gohl D.M."/>
        </authorList>
    </citation>
    <scope>NUCLEOTIDE SEQUENCE</scope>
    <source>
        <strain evidence="2">Duluth1</strain>
        <tissue evidence="2">Whole animal</tissue>
    </source>
</reference>
<evidence type="ECO:0000313" key="3">
    <source>
        <dbReference type="Proteomes" id="UP000828390"/>
    </source>
</evidence>
<gene>
    <name evidence="2" type="ORF">DPMN_182084</name>
</gene>
<sequence>MQSIIQHLRRQIWGGDTSGKFTDRIGSVSLFDIMQGCSYGWEAREDAPEVNKSTHSTNGSDTYKFKACNNSDDEDNDGNNNNNYYVDHFDPDLLIIATVKTTPAQRYYSLSDVDEDDEEEYNDADDESDDEDQVFVRIIDDDDDSHYCINMIRND</sequence>
<feature type="region of interest" description="Disordered" evidence="1">
    <location>
        <begin position="109"/>
        <end position="132"/>
    </location>
</feature>
<name>A0A9D4I4A0_DREPO</name>
<protein>
    <submittedName>
        <fullName evidence="2">Uncharacterized protein</fullName>
    </submittedName>
</protein>